<name>A0AAD7H5N1_9AGAR</name>
<dbReference type="AlphaFoldDB" id="A0AAD7H5N1"/>
<proteinExistence type="predicted"/>
<dbReference type="EMBL" id="JARKIB010000362">
    <property type="protein sequence ID" value="KAJ7712596.1"/>
    <property type="molecule type" value="Genomic_DNA"/>
</dbReference>
<gene>
    <name evidence="1" type="ORF">B0H16DRAFT_1624232</name>
</gene>
<protein>
    <submittedName>
        <fullName evidence="1">Uncharacterized protein</fullName>
    </submittedName>
</protein>
<evidence type="ECO:0000313" key="1">
    <source>
        <dbReference type="EMBL" id="KAJ7712596.1"/>
    </source>
</evidence>
<sequence length="118" mass="12782">MHGRRAAAISFIPPSSLPLKNRSLTRLLSSRRYESTPRGINAEGHVAAVAHCPVGVNAERVERDMCVCFLLSSLSLCLHPSVFVFPGIQPKLAALRALYEGKKISVGVLRTSGCRGRV</sequence>
<reference evidence="1" key="1">
    <citation type="submission" date="2023-03" db="EMBL/GenBank/DDBJ databases">
        <title>Massive genome expansion in bonnet fungi (Mycena s.s.) driven by repeated elements and novel gene families across ecological guilds.</title>
        <authorList>
            <consortium name="Lawrence Berkeley National Laboratory"/>
            <person name="Harder C.B."/>
            <person name="Miyauchi S."/>
            <person name="Viragh M."/>
            <person name="Kuo A."/>
            <person name="Thoen E."/>
            <person name="Andreopoulos B."/>
            <person name="Lu D."/>
            <person name="Skrede I."/>
            <person name="Drula E."/>
            <person name="Henrissat B."/>
            <person name="Morin E."/>
            <person name="Kohler A."/>
            <person name="Barry K."/>
            <person name="LaButti K."/>
            <person name="Morin E."/>
            <person name="Salamov A."/>
            <person name="Lipzen A."/>
            <person name="Mereny Z."/>
            <person name="Hegedus B."/>
            <person name="Baldrian P."/>
            <person name="Stursova M."/>
            <person name="Weitz H."/>
            <person name="Taylor A."/>
            <person name="Grigoriev I.V."/>
            <person name="Nagy L.G."/>
            <person name="Martin F."/>
            <person name="Kauserud H."/>
        </authorList>
    </citation>
    <scope>NUCLEOTIDE SEQUENCE</scope>
    <source>
        <strain evidence="1">CBHHK182m</strain>
    </source>
</reference>
<evidence type="ECO:0000313" key="2">
    <source>
        <dbReference type="Proteomes" id="UP001215598"/>
    </source>
</evidence>
<keyword evidence="2" id="KW-1185">Reference proteome</keyword>
<comment type="caution">
    <text evidence="1">The sequence shown here is derived from an EMBL/GenBank/DDBJ whole genome shotgun (WGS) entry which is preliminary data.</text>
</comment>
<dbReference type="Proteomes" id="UP001215598">
    <property type="component" value="Unassembled WGS sequence"/>
</dbReference>
<organism evidence="1 2">
    <name type="scientific">Mycena metata</name>
    <dbReference type="NCBI Taxonomy" id="1033252"/>
    <lineage>
        <taxon>Eukaryota</taxon>
        <taxon>Fungi</taxon>
        <taxon>Dikarya</taxon>
        <taxon>Basidiomycota</taxon>
        <taxon>Agaricomycotina</taxon>
        <taxon>Agaricomycetes</taxon>
        <taxon>Agaricomycetidae</taxon>
        <taxon>Agaricales</taxon>
        <taxon>Marasmiineae</taxon>
        <taxon>Mycenaceae</taxon>
        <taxon>Mycena</taxon>
    </lineage>
</organism>
<accession>A0AAD7H5N1</accession>